<reference evidence="1 2" key="1">
    <citation type="submission" date="2024-04" db="EMBL/GenBank/DDBJ databases">
        <authorList>
            <person name="Rising A."/>
            <person name="Reimegard J."/>
            <person name="Sonavane S."/>
            <person name="Akerstrom W."/>
            <person name="Nylinder S."/>
            <person name="Hedman E."/>
            <person name="Kallberg Y."/>
        </authorList>
    </citation>
    <scope>NUCLEOTIDE SEQUENCE [LARGE SCALE GENOMIC DNA]</scope>
</reference>
<proteinExistence type="predicted"/>
<organism evidence="1 2">
    <name type="scientific">Larinioides sclopetarius</name>
    <dbReference type="NCBI Taxonomy" id="280406"/>
    <lineage>
        <taxon>Eukaryota</taxon>
        <taxon>Metazoa</taxon>
        <taxon>Ecdysozoa</taxon>
        <taxon>Arthropoda</taxon>
        <taxon>Chelicerata</taxon>
        <taxon>Arachnida</taxon>
        <taxon>Araneae</taxon>
        <taxon>Araneomorphae</taxon>
        <taxon>Entelegynae</taxon>
        <taxon>Araneoidea</taxon>
        <taxon>Araneidae</taxon>
        <taxon>Larinioides</taxon>
    </lineage>
</organism>
<dbReference type="EMBL" id="CAXIEN010000087">
    <property type="protein sequence ID" value="CAL1275706.1"/>
    <property type="molecule type" value="Genomic_DNA"/>
</dbReference>
<dbReference type="Proteomes" id="UP001497382">
    <property type="component" value="Unassembled WGS sequence"/>
</dbReference>
<protein>
    <submittedName>
        <fullName evidence="1">Uncharacterized protein</fullName>
    </submittedName>
</protein>
<accession>A0AAV1ZV28</accession>
<keyword evidence="2" id="KW-1185">Reference proteome</keyword>
<evidence type="ECO:0000313" key="1">
    <source>
        <dbReference type="EMBL" id="CAL1275706.1"/>
    </source>
</evidence>
<evidence type="ECO:0000313" key="2">
    <source>
        <dbReference type="Proteomes" id="UP001497382"/>
    </source>
</evidence>
<name>A0AAV1ZV28_9ARAC</name>
<gene>
    <name evidence="1" type="ORF">LARSCL_LOCUS8247</name>
</gene>
<comment type="caution">
    <text evidence="1">The sequence shown here is derived from an EMBL/GenBank/DDBJ whole genome shotgun (WGS) entry which is preliminary data.</text>
</comment>
<sequence>MGPRTLSHVQPPAEENSVRRLPLQAGVLHAEEVVWEAEASPRVCGHSLLPQAATGCKERRQELLGNGLETLQENCVFEPPSHSTDSPAILGDDNFSKPEPHAYWYESETFVSDEAFDSRNVEFKSSFSGAVHHWKKTPPGNLVLS</sequence>
<dbReference type="AlphaFoldDB" id="A0AAV1ZV28"/>